<dbReference type="InterPro" id="IPR039189">
    <property type="entry name" value="Fcp1"/>
</dbReference>
<proteinExistence type="predicted"/>
<dbReference type="GO" id="GO:0005634">
    <property type="term" value="C:nucleus"/>
    <property type="evidence" value="ECO:0007669"/>
    <property type="project" value="UniProtKB-SubCell"/>
</dbReference>
<dbReference type="EC" id="3.1.3.16" evidence="6"/>
<protein>
    <recommendedName>
        <fullName evidence="6">RNA polymerase II subunit A C-terminal domain phosphatase</fullName>
        <ecNumber evidence="6">3.1.3.16</ecNumber>
    </recommendedName>
</protein>
<name>A0A5J5EG93_9PEZI</name>
<dbReference type="InterPro" id="IPR036420">
    <property type="entry name" value="BRCT_dom_sf"/>
</dbReference>
<feature type="compositionally biased region" description="Acidic residues" evidence="7">
    <location>
        <begin position="354"/>
        <end position="367"/>
    </location>
</feature>
<dbReference type="SUPFAM" id="SSF52113">
    <property type="entry name" value="BRCT domain"/>
    <property type="match status" value="1"/>
</dbReference>
<reference evidence="10 11" key="1">
    <citation type="submission" date="2019-09" db="EMBL/GenBank/DDBJ databases">
        <title>Draft genome of the ectomycorrhizal ascomycete Sphaerosporella brunnea.</title>
        <authorList>
            <consortium name="DOE Joint Genome Institute"/>
            <person name="Benucci G.M."/>
            <person name="Marozzi G."/>
            <person name="Antonielli L."/>
            <person name="Sanchez S."/>
            <person name="Marco P."/>
            <person name="Wang X."/>
            <person name="Falini L.B."/>
            <person name="Barry K."/>
            <person name="Haridas S."/>
            <person name="Lipzen A."/>
            <person name="Labutti K."/>
            <person name="Grigoriev I.V."/>
            <person name="Murat C."/>
            <person name="Martin F."/>
            <person name="Albertini E."/>
            <person name="Donnini D."/>
            <person name="Bonito G."/>
        </authorList>
    </citation>
    <scope>NUCLEOTIDE SEQUENCE [LARGE SCALE GENOMIC DNA]</scope>
    <source>
        <strain evidence="10 11">Sb_GMNB300</strain>
    </source>
</reference>
<dbReference type="EMBL" id="VXIS01000383">
    <property type="protein sequence ID" value="KAA8893966.1"/>
    <property type="molecule type" value="Genomic_DNA"/>
</dbReference>
<evidence type="ECO:0000256" key="7">
    <source>
        <dbReference type="SAM" id="MobiDB-lite"/>
    </source>
</evidence>
<gene>
    <name evidence="10" type="ORF">FN846DRAFT_787193</name>
</gene>
<dbReference type="AlphaFoldDB" id="A0A5J5EG93"/>
<dbReference type="Gene3D" id="3.40.50.1000">
    <property type="entry name" value="HAD superfamily/HAD-like"/>
    <property type="match status" value="1"/>
</dbReference>
<dbReference type="InterPro" id="IPR011947">
    <property type="entry name" value="FCP1_euk"/>
</dbReference>
<evidence type="ECO:0000259" key="9">
    <source>
        <dbReference type="PROSITE" id="PS50969"/>
    </source>
</evidence>
<evidence type="ECO:0000256" key="2">
    <source>
        <dbReference type="ARBA" id="ARBA00022801"/>
    </source>
</evidence>
<dbReference type="InterPro" id="IPR004274">
    <property type="entry name" value="FCP1_dom"/>
</dbReference>
<sequence length="800" mass="89102">MIIKFPSSVRFPVTITELLKQPNDDVKRMDALLLYTYKTTVTEYPEYGVEKQVEKVLSSQFDAPISGKIAQWLVKEGTVVKDNSVPIIEIEEPCTHEVQFAGLCTVCGEDMTLTDYNSYFSNSDRATIQLAHDNTGLKVSEDEARKLENDAKRRLLRERKLSLVVDLDQTIIHATVDPTVGEWKDDPFCVNHESVKDVAAFKLDEDVSGGRGTWYYVKMRPGLKEFLQHISKLFELHIYTMGTRAYALSVKKIVDPDGSLFGERVLSRDESGSMTQKSLHRLFPVDTKMVVIIDDRGDVWKWNDNLVKVRPYDFFVGIGDINSMFLPKKQEFPAAVPAAIAKTPEKPDGMAIEEKDEEEEGLGEDAADPTKAAGSTNLSTLEQLITMGSGSDQALITDQSSQLDKAIEAQKEARPLAKKQELQDRIDEEAAAAEAAATENGVIHKDVASDGGAHKHSVLQDNDWELTSLQNHLTRVHEQFYQEYEKNLTRKDRVSQLKDSKKLPEQDGVDLTAVPDVATIMPTMKRETLSGVVLVFSGVIPQGADIFSSDIARWAQSFGAKVVETVSSKVTHLIAARSRTAKVRTAARYPNIKIVSPAWLYDSISHWRHELEEPYLIAIHPEDRNPKINGFDGGGPLLSSEDEDSDEVEEEEEDFNTAELVDTSNVPWNDVHEEFAEYFGDEDFEESDTESMRSERTEVVEIGKRKREPGENAPADLEGDTTMDESSPISSTTVPSDTGSRLAKRQRIARERAAAGSGLRDVEISIHEEDDVESGSDSLADELERELLGLDEEEVEGGGG</sequence>
<dbReference type="SUPFAM" id="SSF56784">
    <property type="entry name" value="HAD-like"/>
    <property type="match status" value="1"/>
</dbReference>
<comment type="catalytic activity">
    <reaction evidence="5 6">
        <text>O-phospho-L-threonyl-[protein] + H2O = L-threonyl-[protein] + phosphate</text>
        <dbReference type="Rhea" id="RHEA:47004"/>
        <dbReference type="Rhea" id="RHEA-COMP:11060"/>
        <dbReference type="Rhea" id="RHEA-COMP:11605"/>
        <dbReference type="ChEBI" id="CHEBI:15377"/>
        <dbReference type="ChEBI" id="CHEBI:30013"/>
        <dbReference type="ChEBI" id="CHEBI:43474"/>
        <dbReference type="ChEBI" id="CHEBI:61977"/>
        <dbReference type="EC" id="3.1.3.16"/>
    </reaction>
</comment>
<comment type="function">
    <text evidence="6">This promotes the activity of RNA polymerase II.</text>
</comment>
<dbReference type="InterPro" id="IPR023214">
    <property type="entry name" value="HAD_sf"/>
</dbReference>
<dbReference type="GO" id="GO:0008420">
    <property type="term" value="F:RNA polymerase II CTD heptapeptide repeat phosphatase activity"/>
    <property type="evidence" value="ECO:0007669"/>
    <property type="project" value="UniProtKB-UniRule"/>
</dbReference>
<dbReference type="FunCoup" id="A0A5J5EG93">
    <property type="interactions" value="852"/>
</dbReference>
<dbReference type="InParanoid" id="A0A5J5EG93"/>
<keyword evidence="3 6" id="KW-0539">Nucleus</keyword>
<dbReference type="PANTHER" id="PTHR23081">
    <property type="entry name" value="RNA POLYMERASE II CTD PHOSPHATASE"/>
    <property type="match status" value="1"/>
</dbReference>
<feature type="domain" description="FCP1 homology" evidence="9">
    <location>
        <begin position="156"/>
        <end position="336"/>
    </location>
</feature>
<evidence type="ECO:0000313" key="10">
    <source>
        <dbReference type="EMBL" id="KAA8893966.1"/>
    </source>
</evidence>
<evidence type="ECO:0000256" key="6">
    <source>
        <dbReference type="RuleBase" id="RU366066"/>
    </source>
</evidence>
<evidence type="ECO:0000256" key="4">
    <source>
        <dbReference type="ARBA" id="ARBA00047761"/>
    </source>
</evidence>
<evidence type="ECO:0000256" key="1">
    <source>
        <dbReference type="ARBA" id="ARBA00004123"/>
    </source>
</evidence>
<dbReference type="Pfam" id="PF03031">
    <property type="entry name" value="NIF"/>
    <property type="match status" value="1"/>
</dbReference>
<dbReference type="NCBIfam" id="TIGR02250">
    <property type="entry name" value="FCP1_euk"/>
    <property type="match status" value="1"/>
</dbReference>
<dbReference type="InterPro" id="IPR001357">
    <property type="entry name" value="BRCT_dom"/>
</dbReference>
<dbReference type="Pfam" id="PF00533">
    <property type="entry name" value="BRCT"/>
    <property type="match status" value="1"/>
</dbReference>
<feature type="compositionally biased region" description="Polar residues" evidence="7">
    <location>
        <begin position="724"/>
        <end position="739"/>
    </location>
</feature>
<evidence type="ECO:0000256" key="3">
    <source>
        <dbReference type="ARBA" id="ARBA00023242"/>
    </source>
</evidence>
<dbReference type="Proteomes" id="UP000326924">
    <property type="component" value="Unassembled WGS sequence"/>
</dbReference>
<evidence type="ECO:0000259" key="8">
    <source>
        <dbReference type="PROSITE" id="PS50172"/>
    </source>
</evidence>
<dbReference type="PANTHER" id="PTHR23081:SF36">
    <property type="entry name" value="RNA POLYMERASE II SUBUNIT A C-TERMINAL DOMAIN PHOSPHATASE"/>
    <property type="match status" value="1"/>
</dbReference>
<dbReference type="InterPro" id="IPR036412">
    <property type="entry name" value="HAD-like_sf"/>
</dbReference>
<feature type="compositionally biased region" description="Acidic residues" evidence="7">
    <location>
        <begin position="768"/>
        <end position="780"/>
    </location>
</feature>
<evidence type="ECO:0000313" key="11">
    <source>
        <dbReference type="Proteomes" id="UP000326924"/>
    </source>
</evidence>
<dbReference type="CDD" id="cd07521">
    <property type="entry name" value="HAD_FCP1-like"/>
    <property type="match status" value="1"/>
</dbReference>
<dbReference type="Gene3D" id="1.10.287.10">
    <property type="entry name" value="S15/NS1, RNA-binding"/>
    <property type="match status" value="1"/>
</dbReference>
<accession>A0A5J5EG93</accession>
<dbReference type="CDD" id="cd17729">
    <property type="entry name" value="BRCT_CTDP1"/>
    <property type="match status" value="1"/>
</dbReference>
<comment type="catalytic activity">
    <reaction evidence="4 6">
        <text>O-phospho-L-seryl-[protein] + H2O = L-seryl-[protein] + phosphate</text>
        <dbReference type="Rhea" id="RHEA:20629"/>
        <dbReference type="Rhea" id="RHEA-COMP:9863"/>
        <dbReference type="Rhea" id="RHEA-COMP:11604"/>
        <dbReference type="ChEBI" id="CHEBI:15377"/>
        <dbReference type="ChEBI" id="CHEBI:29999"/>
        <dbReference type="ChEBI" id="CHEBI:43474"/>
        <dbReference type="ChEBI" id="CHEBI:83421"/>
        <dbReference type="EC" id="3.1.3.16"/>
    </reaction>
</comment>
<evidence type="ECO:0000256" key="5">
    <source>
        <dbReference type="ARBA" id="ARBA00048336"/>
    </source>
</evidence>
<feature type="region of interest" description="Disordered" evidence="7">
    <location>
        <begin position="343"/>
        <end position="373"/>
    </location>
</feature>
<dbReference type="PROSITE" id="PS50172">
    <property type="entry name" value="BRCT"/>
    <property type="match status" value="1"/>
</dbReference>
<dbReference type="SMART" id="SM00577">
    <property type="entry name" value="CPDc"/>
    <property type="match status" value="1"/>
</dbReference>
<keyword evidence="2 6" id="KW-0378">Hydrolase</keyword>
<feature type="region of interest" description="Disordered" evidence="7">
    <location>
        <begin position="627"/>
        <end position="657"/>
    </location>
</feature>
<feature type="region of interest" description="Disordered" evidence="7">
    <location>
        <begin position="681"/>
        <end position="780"/>
    </location>
</feature>
<dbReference type="Gene3D" id="3.40.50.10190">
    <property type="entry name" value="BRCT domain"/>
    <property type="match status" value="1"/>
</dbReference>
<dbReference type="SMART" id="SM00292">
    <property type="entry name" value="BRCT"/>
    <property type="match status" value="1"/>
</dbReference>
<keyword evidence="11" id="KW-1185">Reference proteome</keyword>
<dbReference type="PROSITE" id="PS50969">
    <property type="entry name" value="FCP1"/>
    <property type="match status" value="1"/>
</dbReference>
<feature type="compositionally biased region" description="Acidic residues" evidence="7">
    <location>
        <begin position="640"/>
        <end position="656"/>
    </location>
</feature>
<comment type="caution">
    <text evidence="10">The sequence shown here is derived from an EMBL/GenBank/DDBJ whole genome shotgun (WGS) entry which is preliminary data.</text>
</comment>
<organism evidence="10 11">
    <name type="scientific">Sphaerosporella brunnea</name>
    <dbReference type="NCBI Taxonomy" id="1250544"/>
    <lineage>
        <taxon>Eukaryota</taxon>
        <taxon>Fungi</taxon>
        <taxon>Dikarya</taxon>
        <taxon>Ascomycota</taxon>
        <taxon>Pezizomycotina</taxon>
        <taxon>Pezizomycetes</taxon>
        <taxon>Pezizales</taxon>
        <taxon>Pyronemataceae</taxon>
        <taxon>Sphaerosporella</taxon>
    </lineage>
</organism>
<feature type="compositionally biased region" description="Basic and acidic residues" evidence="7">
    <location>
        <begin position="690"/>
        <end position="703"/>
    </location>
</feature>
<comment type="subcellular location">
    <subcellularLocation>
        <location evidence="1 6">Nucleus</location>
    </subcellularLocation>
</comment>
<feature type="domain" description="BRCT" evidence="8">
    <location>
        <begin position="524"/>
        <end position="617"/>
    </location>
</feature>
<dbReference type="OrthoDB" id="10249888at2759"/>